<feature type="transmembrane region" description="Helical" evidence="6">
    <location>
        <begin position="272"/>
        <end position="300"/>
    </location>
</feature>
<name>A0ABT1T3C8_9SPHI</name>
<dbReference type="InterPro" id="IPR003838">
    <property type="entry name" value="ABC3_permease_C"/>
</dbReference>
<dbReference type="EMBL" id="JANHOH010000002">
    <property type="protein sequence ID" value="MCQ6959109.1"/>
    <property type="molecule type" value="Genomic_DNA"/>
</dbReference>
<reference evidence="8 9" key="1">
    <citation type="submission" date="2022-07" db="EMBL/GenBank/DDBJ databases">
        <title>Mucilaginibacter sp. JC4.</title>
        <authorList>
            <person name="Le V."/>
            <person name="Ko S.-R."/>
            <person name="Ahn C.-Y."/>
            <person name="Oh H.-M."/>
        </authorList>
    </citation>
    <scope>NUCLEOTIDE SEQUENCE [LARGE SCALE GENOMIC DNA]</scope>
    <source>
        <strain evidence="8 9">JC4</strain>
    </source>
</reference>
<evidence type="ECO:0000256" key="6">
    <source>
        <dbReference type="SAM" id="Phobius"/>
    </source>
</evidence>
<dbReference type="PANTHER" id="PTHR30572">
    <property type="entry name" value="MEMBRANE COMPONENT OF TRANSPORTER-RELATED"/>
    <property type="match status" value="1"/>
</dbReference>
<protein>
    <recommendedName>
        <fullName evidence="7">ABC3 transporter permease C-terminal domain-containing protein</fullName>
    </recommendedName>
</protein>
<accession>A0ABT1T3C8</accession>
<evidence type="ECO:0000256" key="2">
    <source>
        <dbReference type="ARBA" id="ARBA00022475"/>
    </source>
</evidence>
<evidence type="ECO:0000256" key="4">
    <source>
        <dbReference type="ARBA" id="ARBA00022989"/>
    </source>
</evidence>
<evidence type="ECO:0000256" key="1">
    <source>
        <dbReference type="ARBA" id="ARBA00004651"/>
    </source>
</evidence>
<keyword evidence="9" id="KW-1185">Reference proteome</keyword>
<evidence type="ECO:0000259" key="7">
    <source>
        <dbReference type="Pfam" id="PF02687"/>
    </source>
</evidence>
<keyword evidence="3 6" id="KW-0812">Transmembrane</keyword>
<feature type="domain" description="ABC3 transporter permease C-terminal" evidence="7">
    <location>
        <begin position="239"/>
        <end position="351"/>
    </location>
</feature>
<sequence length="359" mass="39782">MACLPALDTRTIYNQLKFIKNRNPGFVKDNLLYMPMTGDMWGKQQALKAELRGNPLTSNFAIISDLPTNLISGTIDVNWKGKDPRSQVVIPSLDVNEDFIKVFQIKLLRGRGFSTSFLADSNNFVVNEKMLAVMCLDVNSAVGKTFEFQGAKGNIIGVVKDFNFKPIQQAIEPLVLRFNKYGGIIMIRTNPGSTEQTIAALEKISKQLNPAYPFKYDFLDQDLANLYKGEQQIGSIFNLFACLAIFISCLGLYGLSAFMAEQRTKEIGVRKVLGASIFNLVYLLSAGITRLIAIAIVIAVPLSWYAVNSWLSGFAYHIDAGWVIFLVAPVAALLIAWITVSYESLKAAIVNPIKSLRTE</sequence>
<feature type="transmembrane region" description="Helical" evidence="6">
    <location>
        <begin position="320"/>
        <end position="340"/>
    </location>
</feature>
<dbReference type="Proteomes" id="UP001204376">
    <property type="component" value="Unassembled WGS sequence"/>
</dbReference>
<evidence type="ECO:0000256" key="3">
    <source>
        <dbReference type="ARBA" id="ARBA00022692"/>
    </source>
</evidence>
<dbReference type="RefSeq" id="WP_256539495.1">
    <property type="nucleotide sequence ID" value="NZ_JANHOH010000002.1"/>
</dbReference>
<dbReference type="InterPro" id="IPR050250">
    <property type="entry name" value="Macrolide_Exporter_MacB"/>
</dbReference>
<keyword evidence="5 6" id="KW-0472">Membrane</keyword>
<keyword evidence="4 6" id="KW-1133">Transmembrane helix</keyword>
<organism evidence="8 9">
    <name type="scientific">Mucilaginibacter aquariorum</name>
    <dbReference type="NCBI Taxonomy" id="2967225"/>
    <lineage>
        <taxon>Bacteria</taxon>
        <taxon>Pseudomonadati</taxon>
        <taxon>Bacteroidota</taxon>
        <taxon>Sphingobacteriia</taxon>
        <taxon>Sphingobacteriales</taxon>
        <taxon>Sphingobacteriaceae</taxon>
        <taxon>Mucilaginibacter</taxon>
    </lineage>
</organism>
<proteinExistence type="predicted"/>
<evidence type="ECO:0000313" key="9">
    <source>
        <dbReference type="Proteomes" id="UP001204376"/>
    </source>
</evidence>
<dbReference type="Pfam" id="PF02687">
    <property type="entry name" value="FtsX"/>
    <property type="match status" value="1"/>
</dbReference>
<feature type="transmembrane region" description="Helical" evidence="6">
    <location>
        <begin position="236"/>
        <end position="260"/>
    </location>
</feature>
<gene>
    <name evidence="8" type="ORF">NPE20_14125</name>
</gene>
<dbReference type="PANTHER" id="PTHR30572:SF18">
    <property type="entry name" value="ABC-TYPE MACROLIDE FAMILY EXPORT SYSTEM PERMEASE COMPONENT 2"/>
    <property type="match status" value="1"/>
</dbReference>
<keyword evidence="2" id="KW-1003">Cell membrane</keyword>
<evidence type="ECO:0000313" key="8">
    <source>
        <dbReference type="EMBL" id="MCQ6959109.1"/>
    </source>
</evidence>
<comment type="caution">
    <text evidence="8">The sequence shown here is derived from an EMBL/GenBank/DDBJ whole genome shotgun (WGS) entry which is preliminary data.</text>
</comment>
<evidence type="ECO:0000256" key="5">
    <source>
        <dbReference type="ARBA" id="ARBA00023136"/>
    </source>
</evidence>
<comment type="subcellular location">
    <subcellularLocation>
        <location evidence="1">Cell membrane</location>
        <topology evidence="1">Multi-pass membrane protein</topology>
    </subcellularLocation>
</comment>